<protein>
    <submittedName>
        <fullName evidence="7">Uncharacterized protein LOC114432951 isoform X1</fullName>
    </submittedName>
</protein>
<feature type="domain" description="ZP" evidence="5">
    <location>
        <begin position="737"/>
        <end position="988"/>
    </location>
</feature>
<dbReference type="Pfam" id="PF23344">
    <property type="entry name" value="ZP-N"/>
    <property type="match status" value="1"/>
</dbReference>
<dbReference type="RefSeq" id="XP_028256887.1">
    <property type="nucleotide sequence ID" value="XM_028401086.1"/>
</dbReference>
<proteinExistence type="predicted"/>
<dbReference type="InterPro" id="IPR001507">
    <property type="entry name" value="ZP_dom"/>
</dbReference>
<dbReference type="InterPro" id="IPR055355">
    <property type="entry name" value="ZP-C"/>
</dbReference>
<dbReference type="InParanoid" id="A0A6P7I233"/>
<keyword evidence="2" id="KW-1015">Disulfide bond</keyword>
<name>A0A6P7I233_9TELE</name>
<keyword evidence="3" id="KW-0812">Transmembrane</keyword>
<dbReference type="PANTHER" id="PTHR14002:SF59">
    <property type="entry name" value="CUB AND ZONA PELLUCIDA-LIKE DOMAIN-CONTAINING PROTEIN 1-RELATED"/>
    <property type="match status" value="1"/>
</dbReference>
<dbReference type="SMART" id="SM00241">
    <property type="entry name" value="ZP"/>
    <property type="match status" value="1"/>
</dbReference>
<dbReference type="AlphaFoldDB" id="A0A6P7I233"/>
<gene>
    <name evidence="7" type="primary">LOC114432951</name>
</gene>
<dbReference type="Gene3D" id="2.60.40.4100">
    <property type="entry name" value="Zona pellucida, ZP-C domain"/>
    <property type="match status" value="1"/>
</dbReference>
<sequence>MMASSAVLLLQLLLASLAAASHNYGGLTTYSYKGRNPDGSYRVTLRNKDTFRGCSDSHYWACYSGDCGHLSSSNRGTIDSSPNGPAYNSPWCESETFQTRTLYSDKPFQMWAYSCCWVNSRNGMFYWNLETLVDLGNRSDTKAPNRSPDIAILPLLRVPANCPRTYNLMAVDPDGDKVRCRYGNMPGLECSTCNQPSGFHLDQDTCTLQYQSASAHSYDVFGFEMVVEDFPQGHIRLTYSDGTQSYRAPPTARRKRQATTTYPTTAAPTTSWWWWSTTTAAPTTSWWWWSTTTTAPTTTDASTTSWWWWSTTTPPTTAAPTTSWWWWSTTTAAPTTSWWWWSTTTPPTTAAPTTTYPPTTTTYPPTATTYPPTTNTYPPTTNTYPPTTTTYPPTTTTYAPPTTAAPTTSWWWWTTSTPPTTAAPTTPWWWWTTTTDAPTTTDTPTTPWWWWTTTTDAPTTTDTPTTSWWWWTTTTDAPTTTDTPTTPWWWWSTPAPTTSWWWWSTPATSTTAAPTTPWWWWSTPATSTTPAPTTSWWWWSTPAPTTTAAPTTPWWWWSTPATSTTAAPTVPWWWWSTAAPTTTAAPTVPWWWYSTTTSVAHTTAPLSKLPMQFSVLVDSPAPSCQEGLYIPQFVQPTPENGARIYAEVDKEMEIRVRAVAQNATIQDMMMSGPLNISKHRTTHNEFVIRWTPQQDDLGDQFPVCFAVEAVVWSQVFQSNMRCVLVDTTKPRVRANVICGESSMRVEVAKSEFSGIHENHLRLSDPTNTICSLQTHSNSTHVIAVVPLNACGTQIEEDEDSLIFKNEITTFDDTRDLITRKHLLEVQFDCQYPKKGNVTLGFTAHRKSVTVWEKGLGTFTYQFEFYPTEQFQTMINPRAYPLEYEVGQRIYMEIEATSSLNNTEMFVESCRAAPYDNPNYRPTYSIIENGCNVDPTVQIHSPRHNKHFQFSMEAFKFIGMFDQVYISCSVVMCESGNPNTRCARGCMNSTSNHVRKRDAVIETGSHFVSQGPLRLKRSADSSGGAMINLNLNMAFIAGCLLAAIGMICGVAVYKAKMSRVQYKPLPTWET</sequence>
<keyword evidence="3" id="KW-1133">Transmembrane helix</keyword>
<evidence type="ECO:0000256" key="3">
    <source>
        <dbReference type="SAM" id="Phobius"/>
    </source>
</evidence>
<evidence type="ECO:0000313" key="7">
    <source>
        <dbReference type="RefSeq" id="XP_028256887.1"/>
    </source>
</evidence>
<keyword evidence="6" id="KW-1185">Reference proteome</keyword>
<keyword evidence="3" id="KW-0472">Membrane</keyword>
<evidence type="ECO:0000256" key="1">
    <source>
        <dbReference type="ARBA" id="ARBA00022729"/>
    </source>
</evidence>
<organism evidence="6 7">
    <name type="scientific">Parambassis ranga</name>
    <name type="common">Indian glassy fish</name>
    <dbReference type="NCBI Taxonomy" id="210632"/>
    <lineage>
        <taxon>Eukaryota</taxon>
        <taxon>Metazoa</taxon>
        <taxon>Chordata</taxon>
        <taxon>Craniata</taxon>
        <taxon>Vertebrata</taxon>
        <taxon>Euteleostomi</taxon>
        <taxon>Actinopterygii</taxon>
        <taxon>Neopterygii</taxon>
        <taxon>Teleostei</taxon>
        <taxon>Neoteleostei</taxon>
        <taxon>Acanthomorphata</taxon>
        <taxon>Ovalentaria</taxon>
        <taxon>Ambassidae</taxon>
        <taxon>Parambassis</taxon>
    </lineage>
</organism>
<evidence type="ECO:0000256" key="4">
    <source>
        <dbReference type="SAM" id="SignalP"/>
    </source>
</evidence>
<accession>A0A6P7I233</accession>
<dbReference type="InterPro" id="IPR042235">
    <property type="entry name" value="ZP-C_dom"/>
</dbReference>
<reference evidence="7" key="1">
    <citation type="submission" date="2025-08" db="UniProtKB">
        <authorList>
            <consortium name="RefSeq"/>
        </authorList>
    </citation>
    <scope>IDENTIFICATION</scope>
</reference>
<dbReference type="PANTHER" id="PTHR14002">
    <property type="entry name" value="ENDOGLIN/TGF-BETA RECEPTOR TYPE III"/>
    <property type="match status" value="1"/>
</dbReference>
<evidence type="ECO:0000256" key="2">
    <source>
        <dbReference type="ARBA" id="ARBA00023157"/>
    </source>
</evidence>
<evidence type="ECO:0000259" key="5">
    <source>
        <dbReference type="PROSITE" id="PS51034"/>
    </source>
</evidence>
<dbReference type="Pfam" id="PF00100">
    <property type="entry name" value="Zona_pellucida"/>
    <property type="match status" value="1"/>
</dbReference>
<dbReference type="FunFam" id="2.60.40.3210:FF:000013">
    <property type="entry name" value="Uncharacterized protein"/>
    <property type="match status" value="1"/>
</dbReference>
<feature type="chain" id="PRO_5027580316" evidence="4">
    <location>
        <begin position="21"/>
        <end position="1069"/>
    </location>
</feature>
<dbReference type="Proteomes" id="UP000515145">
    <property type="component" value="Chromosome 3"/>
</dbReference>
<dbReference type="GeneID" id="114432951"/>
<evidence type="ECO:0000313" key="6">
    <source>
        <dbReference type="Proteomes" id="UP000515145"/>
    </source>
</evidence>
<feature type="transmembrane region" description="Helical" evidence="3">
    <location>
        <begin position="1030"/>
        <end position="1052"/>
    </location>
</feature>
<dbReference type="PROSITE" id="PS51034">
    <property type="entry name" value="ZP_2"/>
    <property type="match status" value="1"/>
</dbReference>
<dbReference type="OrthoDB" id="10063988at2759"/>
<dbReference type="Gene3D" id="2.60.40.3210">
    <property type="entry name" value="Zona pellucida, ZP-N domain"/>
    <property type="match status" value="1"/>
</dbReference>
<dbReference type="InterPro" id="IPR055356">
    <property type="entry name" value="ZP-N"/>
</dbReference>
<keyword evidence="1 4" id="KW-0732">Signal</keyword>
<feature type="signal peptide" evidence="4">
    <location>
        <begin position="1"/>
        <end position="20"/>
    </location>
</feature>